<accession>A0A8S4B574</accession>
<dbReference type="OrthoDB" id="8954071at2759"/>
<dbReference type="PANTHER" id="PTHR47510">
    <property type="entry name" value="REVERSE TRANSCRIPTASE DOMAIN-CONTAINING PROTEIN"/>
    <property type="match status" value="1"/>
</dbReference>
<dbReference type="PANTHER" id="PTHR47510:SF3">
    <property type="entry name" value="ENDO_EXONUCLEASE_PHOSPHATASE DOMAIN-CONTAINING PROTEIN"/>
    <property type="match status" value="1"/>
</dbReference>
<evidence type="ECO:0000313" key="3">
    <source>
        <dbReference type="Proteomes" id="UP000677803"/>
    </source>
</evidence>
<feature type="region of interest" description="Disordered" evidence="1">
    <location>
        <begin position="246"/>
        <end position="282"/>
    </location>
</feature>
<keyword evidence="3" id="KW-1185">Reference proteome</keyword>
<dbReference type="Proteomes" id="UP000677803">
    <property type="component" value="Unassembled WGS sequence"/>
</dbReference>
<evidence type="ECO:0000313" key="2">
    <source>
        <dbReference type="EMBL" id="CAG5919120.1"/>
    </source>
</evidence>
<gene>
    <name evidence="2" type="ORF">MMEN_LOCUS10193</name>
</gene>
<protein>
    <submittedName>
        <fullName evidence="2">(Atlantic silverside) hypothetical protein</fullName>
    </submittedName>
</protein>
<name>A0A8S4B574_9TELE</name>
<dbReference type="EMBL" id="CAJRST010011112">
    <property type="protein sequence ID" value="CAG5919120.1"/>
    <property type="molecule type" value="Genomic_DNA"/>
</dbReference>
<dbReference type="AlphaFoldDB" id="A0A8S4B574"/>
<feature type="region of interest" description="Disordered" evidence="1">
    <location>
        <begin position="301"/>
        <end position="328"/>
    </location>
</feature>
<sequence length="386" mass="44229">MTLSWSLDHHTKTITTWPEDALPRLQDCFENTQWEAFYHEDLEIFTDAVLSYIKYCIGNVTVEKRIWVFPNQKPWMTRQVRMLLRARDSAFRSGDRALYSAARANLKRGIRTAKGEYKRRIEEHLNNPRQVWRGIQTITNYKGCAVTPGNLDAGLAEELNSFFARFEVESYCRRFTQSHWLSLMSGDPDQDTTAIGIEILHEIVLTISDVVGQKIQSQSCVTEEEVSAAIRDTFPQTLAGVMETEDDVQLESNSAANEDPDVFKFEETQTEQEPETLKEPKTNQRDVVTLLFCCANTDAISPLKEPKDQPEENKGTEPGETADEVSMRQEREANRLWCKVLVEHFMRPGSEVPVRVDRPSSGWTDPPRVDRPTQDGPTQLRVDRSI</sequence>
<organism evidence="2 3">
    <name type="scientific">Menidia menidia</name>
    <name type="common">Atlantic silverside</name>
    <dbReference type="NCBI Taxonomy" id="238744"/>
    <lineage>
        <taxon>Eukaryota</taxon>
        <taxon>Metazoa</taxon>
        <taxon>Chordata</taxon>
        <taxon>Craniata</taxon>
        <taxon>Vertebrata</taxon>
        <taxon>Euteleostomi</taxon>
        <taxon>Actinopterygii</taxon>
        <taxon>Neopterygii</taxon>
        <taxon>Teleostei</taxon>
        <taxon>Neoteleostei</taxon>
        <taxon>Acanthomorphata</taxon>
        <taxon>Ovalentaria</taxon>
        <taxon>Atherinomorphae</taxon>
        <taxon>Atheriniformes</taxon>
        <taxon>Atherinopsidae</taxon>
        <taxon>Menidiinae</taxon>
        <taxon>Menidia</taxon>
    </lineage>
</organism>
<reference evidence="2" key="1">
    <citation type="submission" date="2021-05" db="EMBL/GenBank/DDBJ databases">
        <authorList>
            <person name="Tigano A."/>
        </authorList>
    </citation>
    <scope>NUCLEOTIDE SEQUENCE</scope>
</reference>
<evidence type="ECO:0000256" key="1">
    <source>
        <dbReference type="SAM" id="MobiDB-lite"/>
    </source>
</evidence>
<feature type="region of interest" description="Disordered" evidence="1">
    <location>
        <begin position="348"/>
        <end position="386"/>
    </location>
</feature>
<proteinExistence type="predicted"/>
<comment type="caution">
    <text evidence="2">The sequence shown here is derived from an EMBL/GenBank/DDBJ whole genome shotgun (WGS) entry which is preliminary data.</text>
</comment>
<feature type="compositionally biased region" description="Basic and acidic residues" evidence="1">
    <location>
        <begin position="304"/>
        <end position="317"/>
    </location>
</feature>